<feature type="transmembrane region" description="Helical" evidence="1">
    <location>
        <begin position="37"/>
        <end position="59"/>
    </location>
</feature>
<keyword evidence="1" id="KW-1133">Transmembrane helix</keyword>
<reference evidence="2" key="1">
    <citation type="journal article" date="2023" name="Science">
        <title>Genome structures resolve the early diversification of teleost fishes.</title>
        <authorList>
            <person name="Parey E."/>
            <person name="Louis A."/>
            <person name="Montfort J."/>
            <person name="Bouchez O."/>
            <person name="Roques C."/>
            <person name="Iampietro C."/>
            <person name="Lluch J."/>
            <person name="Castinel A."/>
            <person name="Donnadieu C."/>
            <person name="Desvignes T."/>
            <person name="Floi Bucao C."/>
            <person name="Jouanno E."/>
            <person name="Wen M."/>
            <person name="Mejri S."/>
            <person name="Dirks R."/>
            <person name="Jansen H."/>
            <person name="Henkel C."/>
            <person name="Chen W.J."/>
            <person name="Zahm M."/>
            <person name="Cabau C."/>
            <person name="Klopp C."/>
            <person name="Thompson A.W."/>
            <person name="Robinson-Rechavi M."/>
            <person name="Braasch I."/>
            <person name="Lecointre G."/>
            <person name="Bobe J."/>
            <person name="Postlethwait J.H."/>
            <person name="Berthelot C."/>
            <person name="Roest Crollius H."/>
            <person name="Guiguen Y."/>
        </authorList>
    </citation>
    <scope>NUCLEOTIDE SEQUENCE</scope>
    <source>
        <strain evidence="2">WJC10195</strain>
    </source>
</reference>
<dbReference type="AlphaFoldDB" id="A0A9Q1FAS4"/>
<dbReference type="EMBL" id="JAINUF010000007">
    <property type="protein sequence ID" value="KAJ8354539.1"/>
    <property type="molecule type" value="Genomic_DNA"/>
</dbReference>
<evidence type="ECO:0000313" key="2">
    <source>
        <dbReference type="EMBL" id="KAJ8354539.1"/>
    </source>
</evidence>
<gene>
    <name evidence="2" type="ORF">SKAU_G00221060</name>
</gene>
<keyword evidence="1" id="KW-0472">Membrane</keyword>
<evidence type="ECO:0000313" key="3">
    <source>
        <dbReference type="Proteomes" id="UP001152622"/>
    </source>
</evidence>
<keyword evidence="3" id="KW-1185">Reference proteome</keyword>
<proteinExistence type="predicted"/>
<protein>
    <submittedName>
        <fullName evidence="2">Uncharacterized protein</fullName>
    </submittedName>
</protein>
<evidence type="ECO:0000256" key="1">
    <source>
        <dbReference type="SAM" id="Phobius"/>
    </source>
</evidence>
<keyword evidence="1" id="KW-0812">Transmembrane</keyword>
<dbReference type="Proteomes" id="UP001152622">
    <property type="component" value="Chromosome 7"/>
</dbReference>
<sequence>MKLHVKDLSVSEVITTVGGVNVTVKANAKEETSGSPVVAVVSALSVCVAVAVVGSAIFIRYRKKTNAAEEDPADAPYANIHTQESACLPSDLYSYAECEI</sequence>
<comment type="caution">
    <text evidence="2">The sequence shown here is derived from an EMBL/GenBank/DDBJ whole genome shotgun (WGS) entry which is preliminary data.</text>
</comment>
<accession>A0A9Q1FAS4</accession>
<organism evidence="2 3">
    <name type="scientific">Synaphobranchus kaupii</name>
    <name type="common">Kaup's arrowtooth eel</name>
    <dbReference type="NCBI Taxonomy" id="118154"/>
    <lineage>
        <taxon>Eukaryota</taxon>
        <taxon>Metazoa</taxon>
        <taxon>Chordata</taxon>
        <taxon>Craniata</taxon>
        <taxon>Vertebrata</taxon>
        <taxon>Euteleostomi</taxon>
        <taxon>Actinopterygii</taxon>
        <taxon>Neopterygii</taxon>
        <taxon>Teleostei</taxon>
        <taxon>Anguilliformes</taxon>
        <taxon>Synaphobranchidae</taxon>
        <taxon>Synaphobranchus</taxon>
    </lineage>
</organism>
<name>A0A9Q1FAS4_SYNKA</name>